<dbReference type="SUPFAM" id="SSF52540">
    <property type="entry name" value="P-loop containing nucleoside triphosphate hydrolases"/>
    <property type="match status" value="2"/>
</dbReference>
<dbReference type="SMART" id="SM00490">
    <property type="entry name" value="HELICc"/>
    <property type="match status" value="1"/>
</dbReference>
<dbReference type="InterPro" id="IPR014001">
    <property type="entry name" value="Helicase_ATP-bd"/>
</dbReference>
<gene>
    <name evidence="12" type="ORF">BDQ12DRAFT_608818</name>
</gene>
<evidence type="ECO:0000256" key="3">
    <source>
        <dbReference type="ARBA" id="ARBA00022801"/>
    </source>
</evidence>
<feature type="domain" description="Helicase ATP-binding" evidence="9">
    <location>
        <begin position="61"/>
        <end position="310"/>
    </location>
</feature>
<protein>
    <recommendedName>
        <fullName evidence="1">RNA helicase</fullName>
        <ecNumber evidence="1">3.6.4.13</ecNumber>
    </recommendedName>
</protein>
<dbReference type="GO" id="GO:0003724">
    <property type="term" value="F:RNA helicase activity"/>
    <property type="evidence" value="ECO:0007669"/>
    <property type="project" value="UniProtKB-EC"/>
</dbReference>
<evidence type="ECO:0000259" key="10">
    <source>
        <dbReference type="PROSITE" id="PS51194"/>
    </source>
</evidence>
<dbReference type="InterPro" id="IPR014014">
    <property type="entry name" value="RNA_helicase_DEAD_Q_motif"/>
</dbReference>
<evidence type="ECO:0000259" key="9">
    <source>
        <dbReference type="PROSITE" id="PS51192"/>
    </source>
</evidence>
<name>A0A5C3LUF0_9AGAR</name>
<keyword evidence="3 12" id="KW-0378">Hydrolase</keyword>
<evidence type="ECO:0000256" key="7">
    <source>
        <dbReference type="PROSITE-ProRule" id="PRU00552"/>
    </source>
</evidence>
<dbReference type="OrthoDB" id="10256233at2759"/>
<keyword evidence="13" id="KW-1185">Reference proteome</keyword>
<feature type="short sequence motif" description="Q motif" evidence="7">
    <location>
        <begin position="28"/>
        <end position="58"/>
    </location>
</feature>
<dbReference type="PANTHER" id="PTHR47960">
    <property type="entry name" value="DEAD-BOX ATP-DEPENDENT RNA HELICASE 50"/>
    <property type="match status" value="1"/>
</dbReference>
<dbReference type="InterPro" id="IPR001650">
    <property type="entry name" value="Helicase_C-like"/>
</dbReference>
<sequence length="592" mass="65309">MSRSAEEYADAIAAQQQYSIVDNQEKKVTFEDLGLHPPIVASLRTAFPNVQHPTETQSKFIPAILGEKDVLLKDETGSGKSFGLMVALLNKPRLKSMEKRGNKNQERRHITSLVIVPHRDLAYQLLHWVERMVNAVQGSPPPAIESIAQVLVRDGGQHLTTGFLKLEKTVPHILIGTPQALMDVYKQDPNALQLSHLSSVVVDEVDYLIETVPKKSPGKSFRGSYEKANKKLKAHPGATRELLDLIYYGRKEVNERRRDEPGLAQYDRSSGQADDCQFYPPAPQLILSSATLRVHLNNYLFDESGWLNRDNLVKVRGFNRSPQRGMRNPAPLTGGEESLRDSLGGRGISHSVLLVSELGIRNVSGARRPTASVTTDVGTPLTPEVVFGSPVVPDNEGMDPRLAEKYARSVSPFNPNTFEAIATAFALDVPSVALLVLPASAPLQRAIYELREMGVNAHGLDLLANDKGRSHLLSGGGTVQENPTLLVSTLATTRGLDLPELTHVFILGIPEGPKVSGRSVDAYLHLAGRVGRFGRGGKVITVVEEKEDAEEHEEETDEEDRRRRRAVVTDASKMMRILKEIQTTPVQFEHFD</sequence>
<dbReference type="EC" id="3.6.4.13" evidence="1"/>
<evidence type="ECO:0000256" key="2">
    <source>
        <dbReference type="ARBA" id="ARBA00022741"/>
    </source>
</evidence>
<evidence type="ECO:0000256" key="4">
    <source>
        <dbReference type="ARBA" id="ARBA00022806"/>
    </source>
</evidence>
<dbReference type="Gene3D" id="3.40.50.300">
    <property type="entry name" value="P-loop containing nucleotide triphosphate hydrolases"/>
    <property type="match status" value="2"/>
</dbReference>
<dbReference type="SMART" id="SM00487">
    <property type="entry name" value="DEXDc"/>
    <property type="match status" value="1"/>
</dbReference>
<keyword evidence="5" id="KW-0067">ATP-binding</keyword>
<dbReference type="PROSITE" id="PS51195">
    <property type="entry name" value="Q_MOTIF"/>
    <property type="match status" value="1"/>
</dbReference>
<keyword evidence="2" id="KW-0547">Nucleotide-binding</keyword>
<dbReference type="Pfam" id="PF00271">
    <property type="entry name" value="Helicase_C"/>
    <property type="match status" value="1"/>
</dbReference>
<dbReference type="PROSITE" id="PS51192">
    <property type="entry name" value="HELICASE_ATP_BIND_1"/>
    <property type="match status" value="1"/>
</dbReference>
<evidence type="ECO:0000256" key="5">
    <source>
        <dbReference type="ARBA" id="ARBA00022840"/>
    </source>
</evidence>
<dbReference type="STRING" id="68775.A0A5C3LUF0"/>
<feature type="compositionally biased region" description="Acidic residues" evidence="8">
    <location>
        <begin position="545"/>
        <end position="558"/>
    </location>
</feature>
<dbReference type="AlphaFoldDB" id="A0A5C3LUF0"/>
<dbReference type="Pfam" id="PF00270">
    <property type="entry name" value="DEAD"/>
    <property type="match status" value="1"/>
</dbReference>
<dbReference type="InterPro" id="IPR011545">
    <property type="entry name" value="DEAD/DEAH_box_helicase_dom"/>
</dbReference>
<evidence type="ECO:0000256" key="6">
    <source>
        <dbReference type="ARBA" id="ARBA00047984"/>
    </source>
</evidence>
<dbReference type="EMBL" id="ML213611">
    <property type="protein sequence ID" value="TFK36819.1"/>
    <property type="molecule type" value="Genomic_DNA"/>
</dbReference>
<keyword evidence="4" id="KW-0347">Helicase</keyword>
<evidence type="ECO:0000313" key="13">
    <source>
        <dbReference type="Proteomes" id="UP000308652"/>
    </source>
</evidence>
<accession>A0A5C3LUF0</accession>
<evidence type="ECO:0000313" key="12">
    <source>
        <dbReference type="EMBL" id="TFK36819.1"/>
    </source>
</evidence>
<dbReference type="PROSITE" id="PS51194">
    <property type="entry name" value="HELICASE_CTER"/>
    <property type="match status" value="1"/>
</dbReference>
<dbReference type="GO" id="GO:0003676">
    <property type="term" value="F:nucleic acid binding"/>
    <property type="evidence" value="ECO:0007669"/>
    <property type="project" value="InterPro"/>
</dbReference>
<proteinExistence type="predicted"/>
<dbReference type="GO" id="GO:0016787">
    <property type="term" value="F:hydrolase activity"/>
    <property type="evidence" value="ECO:0007669"/>
    <property type="project" value="UniProtKB-KW"/>
</dbReference>
<evidence type="ECO:0000259" key="11">
    <source>
        <dbReference type="PROSITE" id="PS51195"/>
    </source>
</evidence>
<dbReference type="InterPro" id="IPR027417">
    <property type="entry name" value="P-loop_NTPase"/>
</dbReference>
<feature type="domain" description="DEAD-box RNA helicase Q" evidence="11">
    <location>
        <begin position="28"/>
        <end position="58"/>
    </location>
</feature>
<evidence type="ECO:0000256" key="1">
    <source>
        <dbReference type="ARBA" id="ARBA00012552"/>
    </source>
</evidence>
<dbReference type="Proteomes" id="UP000308652">
    <property type="component" value="Unassembled WGS sequence"/>
</dbReference>
<evidence type="ECO:0000256" key="8">
    <source>
        <dbReference type="SAM" id="MobiDB-lite"/>
    </source>
</evidence>
<comment type="catalytic activity">
    <reaction evidence="6">
        <text>ATP + H2O = ADP + phosphate + H(+)</text>
        <dbReference type="Rhea" id="RHEA:13065"/>
        <dbReference type="ChEBI" id="CHEBI:15377"/>
        <dbReference type="ChEBI" id="CHEBI:15378"/>
        <dbReference type="ChEBI" id="CHEBI:30616"/>
        <dbReference type="ChEBI" id="CHEBI:43474"/>
        <dbReference type="ChEBI" id="CHEBI:456216"/>
        <dbReference type="EC" id="3.6.4.13"/>
    </reaction>
</comment>
<dbReference type="GO" id="GO:0005524">
    <property type="term" value="F:ATP binding"/>
    <property type="evidence" value="ECO:0007669"/>
    <property type="project" value="UniProtKB-KW"/>
</dbReference>
<feature type="domain" description="Helicase C-terminal" evidence="10">
    <location>
        <begin position="421"/>
        <end position="575"/>
    </location>
</feature>
<reference evidence="12 13" key="1">
    <citation type="journal article" date="2019" name="Nat. Ecol. Evol.">
        <title>Megaphylogeny resolves global patterns of mushroom evolution.</title>
        <authorList>
            <person name="Varga T."/>
            <person name="Krizsan K."/>
            <person name="Foldi C."/>
            <person name="Dima B."/>
            <person name="Sanchez-Garcia M."/>
            <person name="Sanchez-Ramirez S."/>
            <person name="Szollosi G.J."/>
            <person name="Szarkandi J.G."/>
            <person name="Papp V."/>
            <person name="Albert L."/>
            <person name="Andreopoulos W."/>
            <person name="Angelini C."/>
            <person name="Antonin V."/>
            <person name="Barry K.W."/>
            <person name="Bougher N.L."/>
            <person name="Buchanan P."/>
            <person name="Buyck B."/>
            <person name="Bense V."/>
            <person name="Catcheside P."/>
            <person name="Chovatia M."/>
            <person name="Cooper J."/>
            <person name="Damon W."/>
            <person name="Desjardin D."/>
            <person name="Finy P."/>
            <person name="Geml J."/>
            <person name="Haridas S."/>
            <person name="Hughes K."/>
            <person name="Justo A."/>
            <person name="Karasinski D."/>
            <person name="Kautmanova I."/>
            <person name="Kiss B."/>
            <person name="Kocsube S."/>
            <person name="Kotiranta H."/>
            <person name="LaButti K.M."/>
            <person name="Lechner B.E."/>
            <person name="Liimatainen K."/>
            <person name="Lipzen A."/>
            <person name="Lukacs Z."/>
            <person name="Mihaltcheva S."/>
            <person name="Morgado L.N."/>
            <person name="Niskanen T."/>
            <person name="Noordeloos M.E."/>
            <person name="Ohm R.A."/>
            <person name="Ortiz-Santana B."/>
            <person name="Ovrebo C."/>
            <person name="Racz N."/>
            <person name="Riley R."/>
            <person name="Savchenko A."/>
            <person name="Shiryaev A."/>
            <person name="Soop K."/>
            <person name="Spirin V."/>
            <person name="Szebenyi C."/>
            <person name="Tomsovsky M."/>
            <person name="Tulloss R.E."/>
            <person name="Uehling J."/>
            <person name="Grigoriev I.V."/>
            <person name="Vagvolgyi C."/>
            <person name="Papp T."/>
            <person name="Martin F.M."/>
            <person name="Miettinen O."/>
            <person name="Hibbett D.S."/>
            <person name="Nagy L.G."/>
        </authorList>
    </citation>
    <scope>NUCLEOTIDE SEQUENCE [LARGE SCALE GENOMIC DNA]</scope>
    <source>
        <strain evidence="12 13">CBS 166.37</strain>
    </source>
</reference>
<feature type="region of interest" description="Disordered" evidence="8">
    <location>
        <begin position="545"/>
        <end position="566"/>
    </location>
</feature>
<organism evidence="12 13">
    <name type="scientific">Crucibulum laeve</name>
    <dbReference type="NCBI Taxonomy" id="68775"/>
    <lineage>
        <taxon>Eukaryota</taxon>
        <taxon>Fungi</taxon>
        <taxon>Dikarya</taxon>
        <taxon>Basidiomycota</taxon>
        <taxon>Agaricomycotina</taxon>
        <taxon>Agaricomycetes</taxon>
        <taxon>Agaricomycetidae</taxon>
        <taxon>Agaricales</taxon>
        <taxon>Agaricineae</taxon>
        <taxon>Nidulariaceae</taxon>
        <taxon>Crucibulum</taxon>
    </lineage>
</organism>